<keyword evidence="3" id="KW-1185">Reference proteome</keyword>
<dbReference type="InterPro" id="IPR007119">
    <property type="entry name" value="Phage_tail_spike_N"/>
</dbReference>
<dbReference type="PATRIC" id="fig|1423796.3.peg.1012"/>
<sequence length="1285" mass="142768">MIRLYAENETNFDNNGLAVLDADIKENTVEEKMNGIYEFDFAYLSSGKYANLLDGDMIVKAPTPDGNQLFRIIKVTKNIGYLEVNCYHIFYDLAGNFIEDINIVGQNGQDALDHMDTGMQYPTRFKFMSNMTQARNARMVRLNAVQALLDASQDNSFLSRWGGEIKRDNFTVLFNDVRGNDKGFKVQHGKNLTGYEAEIDYSTVVTKIMPYGYDGLMLPEKYVDSPLKNKYAFTRIKKIEYKDVKAIDPEATTTDEDAVPLEQAYAQLRAAASREYSVNKIDIPTSNFKITFKNLADTKEYADFKALEKALPWDYVTVVTPDFNIISRMISYQYDALTKQYKKIELGNYVPAFTDTTTSLNNQLNNVNDGLNNLTNDVNHVAKSADGKNSNYYGPDEPLSPVNGDLWYKKNGDKTELWQYDGKAVPPGWKLLVDDSTGEEVKQKVKEVGEETQQAINDANNAVANAGFAKDAAEKAKTDAANALERAVTAFEHADSINESLTAEIDTVNNSLDLKANKTDVNRIDGTVNNLQADIKLQADEISSKVSQNDVKGMLNGYATQNWTQSQVKQTADSINLTVSNVENKIDNLNFGYRNLIPNGSFNDGLNGWENTNPKAIYVGSEKRNSNSFVMFNGLNDAEMTGADYIGDLINTTKISLQPETEYTLRIITRSGIYNHYLSYLEERDKNGKVLNDHAFKVLQTDASVYSKNIQRFTTNTNAATGTFRVRLYPGDQFMAGEIILVQGNKLPQDWIAAPEDMATKTQFTSLEQTVEGIQVTANNAVTQTQLTALNDRFNVTVKSLTAANIVPEIGWSGAKEASHDFYKGGYRLYRLGNETTSENFAKSERFAIKPNQKYTLSFIGFAASNVASIDVFILGRQNGNTIDYDPAKIQLIVNKKRLSASNAERVEVTFTTHDIDEAYLRFDNNSSTNGKFAGLYFAEVQLEEGTKATSFKPVASQSMVDLTSDHALVSANKLYLDASTAVFSGKAFIPNAAIATLNADKITTGTLNASKVNIINLNAKTITTGTLRGANLSMNLNTGQVVFKKGYITSANGRIRFDLDRNYFQSLDISNNGFMAENGEFVWYQNFMANNKNEIGRIMYDVLAEGDAGMIVQGNTGVEMSTKSGKAAVALGMGGLSSKADGIKITGDPYIFGDLDVLGKKNAVHVTNDGLRETPAYETTESYLGDIGEAKTDTNGIANVEIDTIFQQIINTDYPYQVFITPYSKALFWVANREKNTFIVCSSAPNAKFAWEIKAKRRGYETDRLEKTDINYEQLNKAYTTKRS</sequence>
<organism evidence="2 3">
    <name type="scientific">Loigolactobacillus rennini DSM 20253</name>
    <dbReference type="NCBI Taxonomy" id="1423796"/>
    <lineage>
        <taxon>Bacteria</taxon>
        <taxon>Bacillati</taxon>
        <taxon>Bacillota</taxon>
        <taxon>Bacilli</taxon>
        <taxon>Lactobacillales</taxon>
        <taxon>Lactobacillaceae</taxon>
        <taxon>Loigolactobacillus</taxon>
    </lineage>
</organism>
<dbReference type="RefSeq" id="WP_057873626.1">
    <property type="nucleotide sequence ID" value="NZ_AYYI01000026.1"/>
</dbReference>
<dbReference type="InterPro" id="IPR010572">
    <property type="entry name" value="Tail_dom"/>
</dbReference>
<dbReference type="Gene3D" id="2.60.120.260">
    <property type="entry name" value="Galactose-binding domain-like"/>
    <property type="match status" value="1"/>
</dbReference>
<comment type="caution">
    <text evidence="2">The sequence shown here is derived from an EMBL/GenBank/DDBJ whole genome shotgun (WGS) entry which is preliminary data.</text>
</comment>
<feature type="domain" description="Tail spike" evidence="1">
    <location>
        <begin position="155"/>
        <end position="359"/>
    </location>
</feature>
<reference evidence="2 3" key="1">
    <citation type="journal article" date="2015" name="Genome Announc.">
        <title>Expanding the biotechnology potential of lactobacilli through comparative genomics of 213 strains and associated genera.</title>
        <authorList>
            <person name="Sun Z."/>
            <person name="Harris H.M."/>
            <person name="McCann A."/>
            <person name="Guo C."/>
            <person name="Argimon S."/>
            <person name="Zhang W."/>
            <person name="Yang X."/>
            <person name="Jeffery I.B."/>
            <person name="Cooney J.C."/>
            <person name="Kagawa T.F."/>
            <person name="Liu W."/>
            <person name="Song Y."/>
            <person name="Salvetti E."/>
            <person name="Wrobel A."/>
            <person name="Rasinkangas P."/>
            <person name="Parkhill J."/>
            <person name="Rea M.C."/>
            <person name="O'Sullivan O."/>
            <person name="Ritari J."/>
            <person name="Douillard F.P."/>
            <person name="Paul Ross R."/>
            <person name="Yang R."/>
            <person name="Briner A.E."/>
            <person name="Felis G.E."/>
            <person name="de Vos W.M."/>
            <person name="Barrangou R."/>
            <person name="Klaenhammer T.R."/>
            <person name="Caufield P.W."/>
            <person name="Cui Y."/>
            <person name="Zhang H."/>
            <person name="O'Toole P.W."/>
        </authorList>
    </citation>
    <scope>NUCLEOTIDE SEQUENCE [LARGE SCALE GENOMIC DNA]</scope>
    <source>
        <strain evidence="2 3">DSM 20253</strain>
    </source>
</reference>
<evidence type="ECO:0000259" key="1">
    <source>
        <dbReference type="Pfam" id="PF06605"/>
    </source>
</evidence>
<dbReference type="NCBIfam" id="TIGR01665">
    <property type="entry name" value="put_anti_recept"/>
    <property type="match status" value="1"/>
</dbReference>
<dbReference type="STRING" id="1423796.FC24_GL000991"/>
<dbReference type="Proteomes" id="UP000051638">
    <property type="component" value="Unassembled WGS sequence"/>
</dbReference>
<dbReference type="EMBL" id="AYYI01000026">
    <property type="protein sequence ID" value="KRM98757.1"/>
    <property type="molecule type" value="Genomic_DNA"/>
</dbReference>
<gene>
    <name evidence="2" type="ORF">FC24_GL000991</name>
</gene>
<evidence type="ECO:0000313" key="2">
    <source>
        <dbReference type="EMBL" id="KRM98757.1"/>
    </source>
</evidence>
<accession>A0A0R2D533</accession>
<protein>
    <recommendedName>
        <fullName evidence="1">Tail spike domain-containing protein</fullName>
    </recommendedName>
</protein>
<proteinExistence type="predicted"/>
<dbReference type="Pfam" id="PF06605">
    <property type="entry name" value="Prophage_tail"/>
    <property type="match status" value="1"/>
</dbReference>
<dbReference type="OrthoDB" id="4387735at2"/>
<evidence type="ECO:0000313" key="3">
    <source>
        <dbReference type="Proteomes" id="UP000051638"/>
    </source>
</evidence>
<name>A0A0R2D533_9LACO</name>